<feature type="non-terminal residue" evidence="2">
    <location>
        <position position="74"/>
    </location>
</feature>
<dbReference type="Gene3D" id="3.30.830.10">
    <property type="entry name" value="Metalloenzyme, LuxS/M16 peptidase-like"/>
    <property type="match status" value="1"/>
</dbReference>
<organism evidence="2">
    <name type="scientific">Tanacetum cinerariifolium</name>
    <name type="common">Dalmatian daisy</name>
    <name type="synonym">Chrysanthemum cinerariifolium</name>
    <dbReference type="NCBI Taxonomy" id="118510"/>
    <lineage>
        <taxon>Eukaryota</taxon>
        <taxon>Viridiplantae</taxon>
        <taxon>Streptophyta</taxon>
        <taxon>Embryophyta</taxon>
        <taxon>Tracheophyta</taxon>
        <taxon>Spermatophyta</taxon>
        <taxon>Magnoliopsida</taxon>
        <taxon>eudicotyledons</taxon>
        <taxon>Gunneridae</taxon>
        <taxon>Pentapetalae</taxon>
        <taxon>asterids</taxon>
        <taxon>campanulids</taxon>
        <taxon>Asterales</taxon>
        <taxon>Asteraceae</taxon>
        <taxon>Asteroideae</taxon>
        <taxon>Anthemideae</taxon>
        <taxon>Anthemidinae</taxon>
        <taxon>Tanacetum</taxon>
    </lineage>
</organism>
<protein>
    <submittedName>
        <fullName evidence="2">Insulinase (Peptidase family M16) family protein</fullName>
    </submittedName>
</protein>
<sequence>MTVTGTTFSSDDIVIKSPNDRRLYRYIQLPNGLCALLVHDPDIYADGPPQSTADDDDDDDDEDEDESGDDDDDD</sequence>
<gene>
    <name evidence="2" type="ORF">Tci_927769</name>
</gene>
<dbReference type="AlphaFoldDB" id="A0A699XBJ5"/>
<feature type="compositionally biased region" description="Acidic residues" evidence="1">
    <location>
        <begin position="53"/>
        <end position="74"/>
    </location>
</feature>
<accession>A0A699XBJ5</accession>
<comment type="caution">
    <text evidence="2">The sequence shown here is derived from an EMBL/GenBank/DDBJ whole genome shotgun (WGS) entry which is preliminary data.</text>
</comment>
<dbReference type="EMBL" id="BKCJ011821986">
    <property type="protein sequence ID" value="GFD55800.1"/>
    <property type="molecule type" value="Genomic_DNA"/>
</dbReference>
<evidence type="ECO:0000313" key="2">
    <source>
        <dbReference type="EMBL" id="GFD55800.1"/>
    </source>
</evidence>
<proteinExistence type="predicted"/>
<feature type="region of interest" description="Disordered" evidence="1">
    <location>
        <begin position="41"/>
        <end position="74"/>
    </location>
</feature>
<name>A0A699XBJ5_TANCI</name>
<reference evidence="2" key="1">
    <citation type="journal article" date="2019" name="Sci. Rep.">
        <title>Draft genome of Tanacetum cinerariifolium, the natural source of mosquito coil.</title>
        <authorList>
            <person name="Yamashiro T."/>
            <person name="Shiraishi A."/>
            <person name="Satake H."/>
            <person name="Nakayama K."/>
        </authorList>
    </citation>
    <scope>NUCLEOTIDE SEQUENCE</scope>
</reference>
<evidence type="ECO:0000256" key="1">
    <source>
        <dbReference type="SAM" id="MobiDB-lite"/>
    </source>
</evidence>